<evidence type="ECO:0000313" key="1">
    <source>
        <dbReference type="EMBL" id="RHL02178.1"/>
    </source>
</evidence>
<sequence length="273" mass="32533">MNDINAKIKYDWKYSWEGVSEKSPTVNLLLKAIIEHDIAQADYLYTQGAELEKCDRTTLQRILFEVMDDYKIVKWLIDHGMSNKKVDYEKITNGECVSTSGYVWGLPARAYYMGAYDVFNLLCSNGFSNFNWYEENWNSEDADKYIIHKGDEKGLKILLENGYADWPTWKNNHDYEMYVLNRPQVRRKTNGLDAFRFKDYIPKPELEDVPLLFGRKEVQRRNERRIEDYDDRTRAYSEFENWFGVNQFRKYVKELSDQNKILGQAMMEISSKW</sequence>
<dbReference type="Proteomes" id="UP000286181">
    <property type="component" value="Unassembled WGS sequence"/>
</dbReference>
<proteinExistence type="predicted"/>
<comment type="caution">
    <text evidence="1">The sequence shown here is derived from an EMBL/GenBank/DDBJ whole genome shotgun (WGS) entry which is preliminary data.</text>
</comment>
<dbReference type="InterPro" id="IPR036770">
    <property type="entry name" value="Ankyrin_rpt-contain_sf"/>
</dbReference>
<gene>
    <name evidence="1" type="ORF">DW038_13770</name>
</gene>
<dbReference type="RefSeq" id="WP_118372378.1">
    <property type="nucleotide sequence ID" value="NZ_QROF01000015.1"/>
</dbReference>
<name>A0A415I3J9_9FIRM</name>
<accession>A0A415I3J9</accession>
<dbReference type="EMBL" id="QROF01000015">
    <property type="protein sequence ID" value="RHL02178.1"/>
    <property type="molecule type" value="Genomic_DNA"/>
</dbReference>
<evidence type="ECO:0000313" key="2">
    <source>
        <dbReference type="Proteomes" id="UP000286181"/>
    </source>
</evidence>
<dbReference type="SUPFAM" id="SSF48403">
    <property type="entry name" value="Ankyrin repeat"/>
    <property type="match status" value="1"/>
</dbReference>
<evidence type="ECO:0008006" key="3">
    <source>
        <dbReference type="Google" id="ProtNLM"/>
    </source>
</evidence>
<dbReference type="AlphaFoldDB" id="A0A415I3J9"/>
<organism evidence="1 2">
    <name type="scientific">Agathobacter rectalis</name>
    <dbReference type="NCBI Taxonomy" id="39491"/>
    <lineage>
        <taxon>Bacteria</taxon>
        <taxon>Bacillati</taxon>
        <taxon>Bacillota</taxon>
        <taxon>Clostridia</taxon>
        <taxon>Lachnospirales</taxon>
        <taxon>Lachnospiraceae</taxon>
        <taxon>Agathobacter</taxon>
    </lineage>
</organism>
<reference evidence="1 2" key="1">
    <citation type="submission" date="2018-08" db="EMBL/GenBank/DDBJ databases">
        <title>A genome reference for cultivated species of the human gut microbiota.</title>
        <authorList>
            <person name="Zou Y."/>
            <person name="Xue W."/>
            <person name="Luo G."/>
        </authorList>
    </citation>
    <scope>NUCLEOTIDE SEQUENCE [LARGE SCALE GENOMIC DNA]</scope>
    <source>
        <strain evidence="1 2">AF39-14AC</strain>
    </source>
</reference>
<protein>
    <recommendedName>
        <fullName evidence="3">Ankyrin repeat domain-containing protein</fullName>
    </recommendedName>
</protein>